<evidence type="ECO:0000259" key="7">
    <source>
        <dbReference type="Pfam" id="PF04542"/>
    </source>
</evidence>
<dbReference type="SUPFAM" id="SSF88946">
    <property type="entry name" value="Sigma2 domain of RNA polymerase sigma factors"/>
    <property type="match status" value="1"/>
</dbReference>
<dbReference type="InterPro" id="IPR013325">
    <property type="entry name" value="RNA_pol_sigma_r2"/>
</dbReference>
<accession>A0A917GRK0</accession>
<dbReference type="Pfam" id="PF04542">
    <property type="entry name" value="Sigma70_r2"/>
    <property type="match status" value="1"/>
</dbReference>
<dbReference type="Proteomes" id="UP000627715">
    <property type="component" value="Unassembled WGS sequence"/>
</dbReference>
<feature type="region of interest" description="Disordered" evidence="6">
    <location>
        <begin position="87"/>
        <end position="119"/>
    </location>
</feature>
<dbReference type="InterPro" id="IPR014284">
    <property type="entry name" value="RNA_pol_sigma-70_dom"/>
</dbReference>
<feature type="domain" description="RNA polymerase sigma factor 70 region 4 type 2" evidence="8">
    <location>
        <begin position="120"/>
        <end position="172"/>
    </location>
</feature>
<evidence type="ECO:0000256" key="5">
    <source>
        <dbReference type="ARBA" id="ARBA00023163"/>
    </source>
</evidence>
<keyword evidence="2" id="KW-0805">Transcription regulation</keyword>
<dbReference type="GO" id="GO:0006352">
    <property type="term" value="P:DNA-templated transcription initiation"/>
    <property type="evidence" value="ECO:0007669"/>
    <property type="project" value="InterPro"/>
</dbReference>
<keyword evidence="3" id="KW-0731">Sigma factor</keyword>
<comment type="similarity">
    <text evidence="1">Belongs to the sigma-70 factor family. ECF subfamily.</text>
</comment>
<dbReference type="NCBIfam" id="TIGR02937">
    <property type="entry name" value="sigma70-ECF"/>
    <property type="match status" value="1"/>
</dbReference>
<evidence type="ECO:0000313" key="10">
    <source>
        <dbReference type="Proteomes" id="UP000627715"/>
    </source>
</evidence>
<evidence type="ECO:0000256" key="3">
    <source>
        <dbReference type="ARBA" id="ARBA00023082"/>
    </source>
</evidence>
<dbReference type="Gene3D" id="1.10.1740.10">
    <property type="match status" value="1"/>
</dbReference>
<dbReference type="InterPro" id="IPR013249">
    <property type="entry name" value="RNA_pol_sigma70_r4_t2"/>
</dbReference>
<evidence type="ECO:0000259" key="8">
    <source>
        <dbReference type="Pfam" id="PF08281"/>
    </source>
</evidence>
<dbReference type="EMBL" id="BMIY01000004">
    <property type="protein sequence ID" value="GGG55273.1"/>
    <property type="molecule type" value="Genomic_DNA"/>
</dbReference>
<gene>
    <name evidence="9" type="ORF">GCM10011403_10450</name>
</gene>
<dbReference type="PANTHER" id="PTHR43133">
    <property type="entry name" value="RNA POLYMERASE ECF-TYPE SIGMA FACTO"/>
    <property type="match status" value="1"/>
</dbReference>
<reference evidence="9" key="2">
    <citation type="submission" date="2020-09" db="EMBL/GenBank/DDBJ databases">
        <authorList>
            <person name="Sun Q."/>
            <person name="Zhou Y."/>
        </authorList>
    </citation>
    <scope>NUCLEOTIDE SEQUENCE</scope>
    <source>
        <strain evidence="9">CGMCC 1.15425</strain>
    </source>
</reference>
<organism evidence="9 10">
    <name type="scientific">Pseudohongiella nitratireducens</name>
    <dbReference type="NCBI Taxonomy" id="1768907"/>
    <lineage>
        <taxon>Bacteria</taxon>
        <taxon>Pseudomonadati</taxon>
        <taxon>Pseudomonadota</taxon>
        <taxon>Gammaproteobacteria</taxon>
        <taxon>Pseudomonadales</taxon>
        <taxon>Pseudohongiellaceae</taxon>
        <taxon>Pseudohongiella</taxon>
    </lineage>
</organism>
<evidence type="ECO:0000256" key="6">
    <source>
        <dbReference type="SAM" id="MobiDB-lite"/>
    </source>
</evidence>
<dbReference type="SUPFAM" id="SSF88659">
    <property type="entry name" value="Sigma3 and sigma4 domains of RNA polymerase sigma factors"/>
    <property type="match status" value="1"/>
</dbReference>
<dbReference type="PANTHER" id="PTHR43133:SF8">
    <property type="entry name" value="RNA POLYMERASE SIGMA FACTOR HI_1459-RELATED"/>
    <property type="match status" value="1"/>
</dbReference>
<comment type="caution">
    <text evidence="9">The sequence shown here is derived from an EMBL/GenBank/DDBJ whole genome shotgun (WGS) entry which is preliminary data.</text>
</comment>
<dbReference type="GO" id="GO:0016987">
    <property type="term" value="F:sigma factor activity"/>
    <property type="evidence" value="ECO:0007669"/>
    <property type="project" value="UniProtKB-KW"/>
</dbReference>
<name>A0A917GRK0_9GAMM</name>
<evidence type="ECO:0000256" key="1">
    <source>
        <dbReference type="ARBA" id="ARBA00010641"/>
    </source>
</evidence>
<dbReference type="GO" id="GO:0003677">
    <property type="term" value="F:DNA binding"/>
    <property type="evidence" value="ECO:0007669"/>
    <property type="project" value="UniProtKB-KW"/>
</dbReference>
<reference evidence="9" key="1">
    <citation type="journal article" date="2014" name="Int. J. Syst. Evol. Microbiol.">
        <title>Complete genome sequence of Corynebacterium casei LMG S-19264T (=DSM 44701T), isolated from a smear-ripened cheese.</title>
        <authorList>
            <consortium name="US DOE Joint Genome Institute (JGI-PGF)"/>
            <person name="Walter F."/>
            <person name="Albersmeier A."/>
            <person name="Kalinowski J."/>
            <person name="Ruckert C."/>
        </authorList>
    </citation>
    <scope>NUCLEOTIDE SEQUENCE</scope>
    <source>
        <strain evidence="9">CGMCC 1.15425</strain>
    </source>
</reference>
<evidence type="ECO:0000313" key="9">
    <source>
        <dbReference type="EMBL" id="GGG55273.1"/>
    </source>
</evidence>
<evidence type="ECO:0000256" key="2">
    <source>
        <dbReference type="ARBA" id="ARBA00023015"/>
    </source>
</evidence>
<protein>
    <submittedName>
        <fullName evidence="9">RNA polymerase subunit sigma-24</fullName>
    </submittedName>
</protein>
<dbReference type="Gene3D" id="1.10.10.10">
    <property type="entry name" value="Winged helix-like DNA-binding domain superfamily/Winged helix DNA-binding domain"/>
    <property type="match status" value="1"/>
</dbReference>
<dbReference type="InterPro" id="IPR039425">
    <property type="entry name" value="RNA_pol_sigma-70-like"/>
</dbReference>
<keyword evidence="4" id="KW-0238">DNA-binding</keyword>
<dbReference type="Pfam" id="PF08281">
    <property type="entry name" value="Sigma70_r4_2"/>
    <property type="match status" value="1"/>
</dbReference>
<keyword evidence="10" id="KW-1185">Reference proteome</keyword>
<keyword evidence="5" id="KW-0804">Transcription</keyword>
<evidence type="ECO:0000256" key="4">
    <source>
        <dbReference type="ARBA" id="ARBA00023125"/>
    </source>
</evidence>
<dbReference type="OrthoDB" id="9784272at2"/>
<proteinExistence type="inferred from homology"/>
<dbReference type="InterPro" id="IPR007627">
    <property type="entry name" value="RNA_pol_sigma70_r2"/>
</dbReference>
<dbReference type="RefSeq" id="WP_082866337.1">
    <property type="nucleotide sequence ID" value="NZ_BMIY01000004.1"/>
</dbReference>
<feature type="domain" description="RNA polymerase sigma-70 region 2" evidence="7">
    <location>
        <begin position="23"/>
        <end position="89"/>
    </location>
</feature>
<dbReference type="InterPro" id="IPR036388">
    <property type="entry name" value="WH-like_DNA-bd_sf"/>
</dbReference>
<sequence>MERTELALIQRAIQGQPDAWQALVRTHETRVYNFGLRMTGSVDDAQDLLQEVFFSAYQNLSGFRQDAQFSTWLMRIAYNRAVDQARRRKVRDADPLPTSTETVDDRPGPAAETQSQQRNQQLQSWLAALPLEQRMVIELKFFQEMTFDDIASLESISPNTAKTRFYAGLARLKTLMGDCDGLF</sequence>
<dbReference type="AlphaFoldDB" id="A0A917GRK0"/>
<dbReference type="CDD" id="cd06171">
    <property type="entry name" value="Sigma70_r4"/>
    <property type="match status" value="1"/>
</dbReference>
<dbReference type="InterPro" id="IPR013324">
    <property type="entry name" value="RNA_pol_sigma_r3/r4-like"/>
</dbReference>